<organism evidence="3 4">
    <name type="scientific">Dinothrombium tinctorium</name>
    <dbReference type="NCBI Taxonomy" id="1965070"/>
    <lineage>
        <taxon>Eukaryota</taxon>
        <taxon>Metazoa</taxon>
        <taxon>Ecdysozoa</taxon>
        <taxon>Arthropoda</taxon>
        <taxon>Chelicerata</taxon>
        <taxon>Arachnida</taxon>
        <taxon>Acari</taxon>
        <taxon>Acariformes</taxon>
        <taxon>Trombidiformes</taxon>
        <taxon>Prostigmata</taxon>
        <taxon>Anystina</taxon>
        <taxon>Parasitengona</taxon>
        <taxon>Trombidioidea</taxon>
        <taxon>Trombidiidae</taxon>
        <taxon>Dinothrombium</taxon>
    </lineage>
</organism>
<dbReference type="STRING" id="1965070.A0A3S3PR77"/>
<dbReference type="AlphaFoldDB" id="A0A3S3PR77"/>
<dbReference type="PANTHER" id="PTHR46333:SF2">
    <property type="entry name" value="CYTOKINESIS PROTEIN 3"/>
    <property type="match status" value="1"/>
</dbReference>
<dbReference type="InterPro" id="IPR056564">
    <property type="entry name" value="Ig-like_KY"/>
</dbReference>
<dbReference type="Proteomes" id="UP000285301">
    <property type="component" value="Unassembled WGS sequence"/>
</dbReference>
<dbReference type="EMBL" id="NCKU01000051">
    <property type="protein sequence ID" value="RWS17634.1"/>
    <property type="molecule type" value="Genomic_DNA"/>
</dbReference>
<dbReference type="OrthoDB" id="6129702at2759"/>
<accession>A0A3S3PR77</accession>
<comment type="caution">
    <text evidence="3">The sequence shown here is derived from an EMBL/GenBank/DDBJ whole genome shotgun (WGS) entry which is preliminary data.</text>
</comment>
<dbReference type="PANTHER" id="PTHR46333">
    <property type="entry name" value="CYTOKINESIS PROTEIN 3"/>
    <property type="match status" value="1"/>
</dbReference>
<reference evidence="3 4" key="1">
    <citation type="journal article" date="2018" name="Gigascience">
        <title>Genomes of trombidid mites reveal novel predicted allergens and laterally-transferred genes associated with secondary metabolism.</title>
        <authorList>
            <person name="Dong X."/>
            <person name="Chaisiri K."/>
            <person name="Xia D."/>
            <person name="Armstrong S.D."/>
            <person name="Fang Y."/>
            <person name="Donnelly M.J."/>
            <person name="Kadowaki T."/>
            <person name="McGarry J.W."/>
            <person name="Darby A.C."/>
            <person name="Makepeace B.L."/>
        </authorList>
    </citation>
    <scope>NUCLEOTIDE SEQUENCE [LARGE SCALE GENOMIC DNA]</scope>
    <source>
        <strain evidence="3">UoL-WK</strain>
    </source>
</reference>
<dbReference type="Pfam" id="PF23265">
    <property type="entry name" value="Ig-like_KY"/>
    <property type="match status" value="2"/>
</dbReference>
<protein>
    <recommendedName>
        <fullName evidence="2">Transglutaminase-like domain-containing protein</fullName>
    </recommendedName>
</protein>
<feature type="region of interest" description="Disordered" evidence="1">
    <location>
        <begin position="770"/>
        <end position="798"/>
    </location>
</feature>
<sequence length="798" mass="91943">MGCGVSKLNDESKVTTTRRLVLTQNNNVVKTSDNTENGYILKNGIANNRNSKRQKLIKPRLSSIEERSLEKQKISPIPIQAKAIQTETESIFGYKSQYTQTEFDFLPDDEFEFFNNEIADLTIERSGDSQTLLAPLSPNYELSSNNAFIRTENIIGKGSMRAQVTIDVGIQVVWEKATSSTQTKLAIAKSKFLTRFDNFTQIENVKQPASFAFKLHDFESQTDPLIAARAANGAGNDLNILQTYDNISSPFSHIEKELSINAVEAKKKNFDVRLQEALNKLLDDMEDSFVAQKSVVKRKDANIQTDNDPITDEAPEYAARPPPTRKKEMIPSVTIFKDVDKIVLETPEEETKSLKTLVKYLCDSVPNDLFKVRAIFRWIAENIKYDWKCMDISLSSNQILQVREGVCKDYCQLFSDMCQAAGLRVKKIQGFAKGYDYRPGHHFKPGEDIIHNWNAVYIFGAWRLVDTTWGTGYTDHSGKFQKKLNEHFFLTDPESLIWTHFPYDEVEANYERWQLLDKPVNLDDFNAMPKVTPYFFEFNLKIRTKYQNPLTFRVQTEIKIGAHETMRYKYKLYPADEVENSSLNHYVFCQLKEDRLVGSFICIPPIEGRYYLKIYAKPERHMQEKQTESSSLHSAITFLLECNRARKYIEPFPLNELPWGPTQSFYDYRMKLHNQIGPVVSTWGGKRRLCIESVEPMLITYQVMDSDGMEMDAKNLVLREDNGNKINFTISFPRVGMFKFSIFGMPKPKQKGKWRLPLLATFLIDCKLAKLPPQDEDPPPERISNAEITENSEKKKKK</sequence>
<evidence type="ECO:0000313" key="4">
    <source>
        <dbReference type="Proteomes" id="UP000285301"/>
    </source>
</evidence>
<gene>
    <name evidence="3" type="ORF">B4U79_08067</name>
</gene>
<evidence type="ECO:0000313" key="3">
    <source>
        <dbReference type="EMBL" id="RWS17634.1"/>
    </source>
</evidence>
<dbReference type="SUPFAM" id="SSF54001">
    <property type="entry name" value="Cysteine proteinases"/>
    <property type="match status" value="1"/>
</dbReference>
<keyword evidence="4" id="KW-1185">Reference proteome</keyword>
<dbReference type="InterPro" id="IPR052557">
    <property type="entry name" value="CAP/Cytokinesis_protein"/>
</dbReference>
<dbReference type="Pfam" id="PF01841">
    <property type="entry name" value="Transglut_core"/>
    <property type="match status" value="1"/>
</dbReference>
<feature type="region of interest" description="Disordered" evidence="1">
    <location>
        <begin position="305"/>
        <end position="325"/>
    </location>
</feature>
<name>A0A3S3PR77_9ACAR</name>
<dbReference type="SMART" id="SM00460">
    <property type="entry name" value="TGc"/>
    <property type="match status" value="1"/>
</dbReference>
<dbReference type="InterPro" id="IPR002931">
    <property type="entry name" value="Transglutaminase-like"/>
</dbReference>
<dbReference type="InterPro" id="IPR038765">
    <property type="entry name" value="Papain-like_cys_pep_sf"/>
</dbReference>
<dbReference type="Gene3D" id="3.10.620.30">
    <property type="match status" value="1"/>
</dbReference>
<evidence type="ECO:0000256" key="1">
    <source>
        <dbReference type="SAM" id="MobiDB-lite"/>
    </source>
</evidence>
<feature type="domain" description="Transglutaminase-like" evidence="2">
    <location>
        <begin position="399"/>
        <end position="469"/>
    </location>
</feature>
<dbReference type="GO" id="GO:0005737">
    <property type="term" value="C:cytoplasm"/>
    <property type="evidence" value="ECO:0007669"/>
    <property type="project" value="TreeGrafter"/>
</dbReference>
<evidence type="ECO:0000259" key="2">
    <source>
        <dbReference type="SMART" id="SM00460"/>
    </source>
</evidence>
<proteinExistence type="predicted"/>